<name>A0A2S4NBI3_9FLAO</name>
<dbReference type="Proteomes" id="UP000237056">
    <property type="component" value="Unassembled WGS sequence"/>
</dbReference>
<dbReference type="AlphaFoldDB" id="A0A2S4NBI3"/>
<organism evidence="1 2">
    <name type="scientific">Flavobacterium croceum DSM 17960</name>
    <dbReference type="NCBI Taxonomy" id="1121886"/>
    <lineage>
        <taxon>Bacteria</taxon>
        <taxon>Pseudomonadati</taxon>
        <taxon>Bacteroidota</taxon>
        <taxon>Flavobacteriia</taxon>
        <taxon>Flavobacteriales</taxon>
        <taxon>Flavobacteriaceae</taxon>
        <taxon>Flavobacterium</taxon>
    </lineage>
</organism>
<keyword evidence="2" id="KW-1185">Reference proteome</keyword>
<sequence length="116" mass="13462">MKKNSHKITSLFFALVVWLAIVLQSIHAIGHIGHEISQKKCHHHYIHGKAQITHAHQGFEKCFSCEFAFSSAVKNTSENTFKHQVCYFNKQQKVYYNFVKKTHKSTYFSLRAPPLV</sequence>
<evidence type="ECO:0000313" key="2">
    <source>
        <dbReference type="Proteomes" id="UP000237056"/>
    </source>
</evidence>
<accession>A0A2S4NBI3</accession>
<protein>
    <submittedName>
        <fullName evidence="1">Uncharacterized protein</fullName>
    </submittedName>
</protein>
<dbReference type="OrthoDB" id="1445232at2"/>
<reference evidence="1 2" key="1">
    <citation type="submission" date="2018-01" db="EMBL/GenBank/DDBJ databases">
        <title>Genomic Encyclopedia of Type Strains, Phase I: the one thousand microbial genomes (KMG-I) project.</title>
        <authorList>
            <person name="Goeker M."/>
        </authorList>
    </citation>
    <scope>NUCLEOTIDE SEQUENCE [LARGE SCALE GENOMIC DNA]</scope>
    <source>
        <strain evidence="1 2">DSM 17960</strain>
    </source>
</reference>
<gene>
    <name evidence="1" type="ORF">Q361_101163</name>
</gene>
<comment type="caution">
    <text evidence="1">The sequence shown here is derived from an EMBL/GenBank/DDBJ whole genome shotgun (WGS) entry which is preliminary data.</text>
</comment>
<evidence type="ECO:0000313" key="1">
    <source>
        <dbReference type="EMBL" id="POS03062.1"/>
    </source>
</evidence>
<dbReference type="RefSeq" id="WP_103724805.1">
    <property type="nucleotide sequence ID" value="NZ_PQNY01000001.1"/>
</dbReference>
<dbReference type="EMBL" id="PQNY01000001">
    <property type="protein sequence ID" value="POS03062.1"/>
    <property type="molecule type" value="Genomic_DNA"/>
</dbReference>
<proteinExistence type="predicted"/>